<keyword evidence="3" id="KW-1185">Reference proteome</keyword>
<accession>I1C284</accession>
<dbReference type="OrthoDB" id="2300375at2759"/>
<dbReference type="VEuPathDB" id="FungiDB:RO3G_07269"/>
<evidence type="ECO:0000256" key="1">
    <source>
        <dbReference type="SAM" id="MobiDB-lite"/>
    </source>
</evidence>
<gene>
    <name evidence="2" type="ORF">RO3G_07269</name>
</gene>
<reference evidence="2 3" key="1">
    <citation type="journal article" date="2009" name="PLoS Genet.">
        <title>Genomic analysis of the basal lineage fungus Rhizopus oryzae reveals a whole-genome duplication.</title>
        <authorList>
            <person name="Ma L.-J."/>
            <person name="Ibrahim A.S."/>
            <person name="Skory C."/>
            <person name="Grabherr M.G."/>
            <person name="Burger G."/>
            <person name="Butler M."/>
            <person name="Elias M."/>
            <person name="Idnurm A."/>
            <person name="Lang B.F."/>
            <person name="Sone T."/>
            <person name="Abe A."/>
            <person name="Calvo S.E."/>
            <person name="Corrochano L.M."/>
            <person name="Engels R."/>
            <person name="Fu J."/>
            <person name="Hansberg W."/>
            <person name="Kim J.-M."/>
            <person name="Kodira C.D."/>
            <person name="Koehrsen M.J."/>
            <person name="Liu B."/>
            <person name="Miranda-Saavedra D."/>
            <person name="O'Leary S."/>
            <person name="Ortiz-Castellanos L."/>
            <person name="Poulter R."/>
            <person name="Rodriguez-Romero J."/>
            <person name="Ruiz-Herrera J."/>
            <person name="Shen Y.-Q."/>
            <person name="Zeng Q."/>
            <person name="Galagan J."/>
            <person name="Birren B.W."/>
            <person name="Cuomo C.A."/>
            <person name="Wickes B.L."/>
        </authorList>
    </citation>
    <scope>NUCLEOTIDE SEQUENCE [LARGE SCALE GENOMIC DNA]</scope>
    <source>
        <strain evidence="3">RA 99-880 / ATCC MYA-4621 / FGSC 9543 / NRRL 43880</strain>
    </source>
</reference>
<name>I1C284_RHIO9</name>
<evidence type="ECO:0000313" key="2">
    <source>
        <dbReference type="EMBL" id="EIE82564.1"/>
    </source>
</evidence>
<dbReference type="InParanoid" id="I1C284"/>
<feature type="region of interest" description="Disordered" evidence="1">
    <location>
        <begin position="113"/>
        <end position="135"/>
    </location>
</feature>
<dbReference type="RefSeq" id="XP_067517960.1">
    <property type="nucleotide sequence ID" value="XM_067661859.1"/>
</dbReference>
<proteinExistence type="predicted"/>
<dbReference type="GeneID" id="93614240"/>
<evidence type="ECO:0000313" key="3">
    <source>
        <dbReference type="Proteomes" id="UP000009138"/>
    </source>
</evidence>
<dbReference type="Proteomes" id="UP000009138">
    <property type="component" value="Unassembled WGS sequence"/>
</dbReference>
<feature type="compositionally biased region" description="Basic and acidic residues" evidence="1">
    <location>
        <begin position="115"/>
        <end position="135"/>
    </location>
</feature>
<protein>
    <submittedName>
        <fullName evidence="2">Uncharacterized protein</fullName>
    </submittedName>
</protein>
<dbReference type="AlphaFoldDB" id="I1C284"/>
<dbReference type="EMBL" id="CH476736">
    <property type="protein sequence ID" value="EIE82564.1"/>
    <property type="molecule type" value="Genomic_DNA"/>
</dbReference>
<organism evidence="2 3">
    <name type="scientific">Rhizopus delemar (strain RA 99-880 / ATCC MYA-4621 / FGSC 9543 / NRRL 43880)</name>
    <name type="common">Mucormycosis agent</name>
    <name type="synonym">Rhizopus arrhizus var. delemar</name>
    <dbReference type="NCBI Taxonomy" id="246409"/>
    <lineage>
        <taxon>Eukaryota</taxon>
        <taxon>Fungi</taxon>
        <taxon>Fungi incertae sedis</taxon>
        <taxon>Mucoromycota</taxon>
        <taxon>Mucoromycotina</taxon>
        <taxon>Mucoromycetes</taxon>
        <taxon>Mucorales</taxon>
        <taxon>Mucorineae</taxon>
        <taxon>Rhizopodaceae</taxon>
        <taxon>Rhizopus</taxon>
    </lineage>
</organism>
<sequence length="168" mass="19020">MSSSNFNLPENLNVKVGSPETSKNKAHLAYYDDIKKLQEGVKMNSNKWQTLEACKVALQQNAHKNHANKFFWENDAKRVVEIASSGLAIDEELLQLEKVTAITALKSFNGTVNANREENERNTSSKRQDSNPEKPSFKQLFESFQRQALSQASVNDGLCLETHMYELL</sequence>